<organism evidence="1">
    <name type="scientific">Rhizophora mucronata</name>
    <name type="common">Asiatic mangrove</name>
    <dbReference type="NCBI Taxonomy" id="61149"/>
    <lineage>
        <taxon>Eukaryota</taxon>
        <taxon>Viridiplantae</taxon>
        <taxon>Streptophyta</taxon>
        <taxon>Embryophyta</taxon>
        <taxon>Tracheophyta</taxon>
        <taxon>Spermatophyta</taxon>
        <taxon>Magnoliopsida</taxon>
        <taxon>eudicotyledons</taxon>
        <taxon>Gunneridae</taxon>
        <taxon>Pentapetalae</taxon>
        <taxon>rosids</taxon>
        <taxon>fabids</taxon>
        <taxon>Malpighiales</taxon>
        <taxon>Rhizophoraceae</taxon>
        <taxon>Rhizophora</taxon>
    </lineage>
</organism>
<dbReference type="EMBL" id="GGEC01080725">
    <property type="protein sequence ID" value="MBX61209.1"/>
    <property type="molecule type" value="Transcribed_RNA"/>
</dbReference>
<sequence length="35" mass="4136">MRIMVQTSYCAFSHSYQENFLATIYCGCLKLQEKK</sequence>
<evidence type="ECO:0000313" key="1">
    <source>
        <dbReference type="EMBL" id="MBX61209.1"/>
    </source>
</evidence>
<dbReference type="AlphaFoldDB" id="A0A2P2Q2R5"/>
<proteinExistence type="predicted"/>
<protein>
    <submittedName>
        <fullName evidence="1">Uncharacterized protein</fullName>
    </submittedName>
</protein>
<name>A0A2P2Q2R5_RHIMU</name>
<reference evidence="1" key="1">
    <citation type="submission" date="2018-02" db="EMBL/GenBank/DDBJ databases">
        <title>Rhizophora mucronata_Transcriptome.</title>
        <authorList>
            <person name="Meera S.P."/>
            <person name="Sreeshan A."/>
            <person name="Augustine A."/>
        </authorList>
    </citation>
    <scope>NUCLEOTIDE SEQUENCE</scope>
    <source>
        <tissue evidence="1">Leaf</tissue>
    </source>
</reference>
<accession>A0A2P2Q2R5</accession>